<dbReference type="EMBL" id="MN739041">
    <property type="protein sequence ID" value="QHS85165.1"/>
    <property type="molecule type" value="Genomic_DNA"/>
</dbReference>
<proteinExistence type="predicted"/>
<dbReference type="AlphaFoldDB" id="A0A6C0AYX8"/>
<sequence>MSNVIAYDAPHMPYSLPTGNIYNSPNMIKGTVAEQLNPNQQPLGSQFNNYELNQATNYYTLDPFQYSITKFDYSLPDGQRTAQTNPETISSVDYKNDPGLIYRGVNFEKLLPTFTATKKSVNDFPAQSYHRFEANDGYFNPRESADSHDLWYYGACDNARMNDYNIAGAPLNVQEVNHIIFPEAQRGGTDSRSLAKYSWSNFEEKRYGSFEETIVKGATNNQRCQFFNYNSGYTTDRNKQPFDKVYSFDSNYARAIGISPLLSGSMPFNPKNVN</sequence>
<name>A0A6C0AYX8_9ZZZZ</name>
<evidence type="ECO:0000313" key="1">
    <source>
        <dbReference type="EMBL" id="QHS85165.1"/>
    </source>
</evidence>
<accession>A0A6C0AYX8</accession>
<reference evidence="1" key="1">
    <citation type="journal article" date="2020" name="Nature">
        <title>Giant virus diversity and host interactions through global metagenomics.</title>
        <authorList>
            <person name="Schulz F."/>
            <person name="Roux S."/>
            <person name="Paez-Espino D."/>
            <person name="Jungbluth S."/>
            <person name="Walsh D.A."/>
            <person name="Denef V.J."/>
            <person name="McMahon K.D."/>
            <person name="Konstantinidis K.T."/>
            <person name="Eloe-Fadrosh E.A."/>
            <person name="Kyrpides N.C."/>
            <person name="Woyke T."/>
        </authorList>
    </citation>
    <scope>NUCLEOTIDE SEQUENCE</scope>
    <source>
        <strain evidence="1">GVMAG-M-3300009182-67</strain>
    </source>
</reference>
<organism evidence="1">
    <name type="scientific">viral metagenome</name>
    <dbReference type="NCBI Taxonomy" id="1070528"/>
    <lineage>
        <taxon>unclassified sequences</taxon>
        <taxon>metagenomes</taxon>
        <taxon>organismal metagenomes</taxon>
    </lineage>
</organism>
<protein>
    <submittedName>
        <fullName evidence="1">Uncharacterized protein</fullName>
    </submittedName>
</protein>